<sequence>MAEAPKFNLRNPAVKRIMQEIKEIKQDTSGDFLAEALETDIFEWHFVIRGPPDTEFDGGIYHGRILLPAEYPFKPPSFMMLTPNGRFETNMKICLSISSHHPEHWQPSWSVRTALTALIAFMPSPGAGALGALDFPKEERRALAARSRMEPPRFGSADRQRVIEEMHGRMMAIAAAKEAERRGSGADAAAGARSSADGATGPATGEAAASTAAGEQQQRSGEQRPGSGASEGGARASAAGPQGAAAPAAASAGEVERAPADEGAAARSSDTGAASAVGALSQPGCPESAGKSSSSGGCSGNEARPAVTATAADGPQPHDTRPVPPPAQPPADAGSRAAPAAATATAVAAAPQQRMATAAAAYPAALNANVNAAAAVSSTDHMLTALMWALYVGIGAILLRKVMGIMGFDLSELMQ</sequence>
<evidence type="ECO:0000313" key="3">
    <source>
        <dbReference type="EMBL" id="GLC61602.1"/>
    </source>
</evidence>
<keyword evidence="4" id="KW-1185">Reference proteome</keyword>
<comment type="caution">
    <text evidence="3">The sequence shown here is derived from an EMBL/GenBank/DDBJ whole genome shotgun (WGS) entry which is preliminary data.</text>
</comment>
<dbReference type="SMART" id="SM00212">
    <property type="entry name" value="UBCc"/>
    <property type="match status" value="1"/>
</dbReference>
<evidence type="ECO:0000313" key="4">
    <source>
        <dbReference type="Proteomes" id="UP001165080"/>
    </source>
</evidence>
<dbReference type="Gene3D" id="3.10.110.10">
    <property type="entry name" value="Ubiquitin Conjugating Enzyme"/>
    <property type="match status" value="1"/>
</dbReference>
<dbReference type="PANTHER" id="PTHR24067">
    <property type="entry name" value="UBIQUITIN-CONJUGATING ENZYME E2"/>
    <property type="match status" value="1"/>
</dbReference>
<feature type="compositionally biased region" description="Low complexity" evidence="1">
    <location>
        <begin position="185"/>
        <end position="214"/>
    </location>
</feature>
<dbReference type="PROSITE" id="PS50127">
    <property type="entry name" value="UBC_2"/>
    <property type="match status" value="1"/>
</dbReference>
<dbReference type="Pfam" id="PF00179">
    <property type="entry name" value="UQ_con"/>
    <property type="match status" value="1"/>
</dbReference>
<dbReference type="InterPro" id="IPR016135">
    <property type="entry name" value="UBQ-conjugating_enzyme/RWD"/>
</dbReference>
<feature type="compositionally biased region" description="Low complexity" evidence="1">
    <location>
        <begin position="226"/>
        <end position="253"/>
    </location>
</feature>
<dbReference type="InterPro" id="IPR000608">
    <property type="entry name" value="UBC"/>
</dbReference>
<organism evidence="3 4">
    <name type="scientific">Pleodorina starrii</name>
    <dbReference type="NCBI Taxonomy" id="330485"/>
    <lineage>
        <taxon>Eukaryota</taxon>
        <taxon>Viridiplantae</taxon>
        <taxon>Chlorophyta</taxon>
        <taxon>core chlorophytes</taxon>
        <taxon>Chlorophyceae</taxon>
        <taxon>CS clade</taxon>
        <taxon>Chlamydomonadales</taxon>
        <taxon>Volvocaceae</taxon>
        <taxon>Pleodorina</taxon>
    </lineage>
</organism>
<feature type="domain" description="UBC core" evidence="2">
    <location>
        <begin position="12"/>
        <end position="167"/>
    </location>
</feature>
<evidence type="ECO:0000256" key="1">
    <source>
        <dbReference type="SAM" id="MobiDB-lite"/>
    </source>
</evidence>
<dbReference type="OrthoDB" id="1158011at2759"/>
<dbReference type="SUPFAM" id="SSF54495">
    <property type="entry name" value="UBC-like"/>
    <property type="match status" value="1"/>
</dbReference>
<dbReference type="CDD" id="cd23799">
    <property type="entry name" value="UBCc_UBE2J"/>
    <property type="match status" value="1"/>
</dbReference>
<dbReference type="Proteomes" id="UP001165080">
    <property type="component" value="Unassembled WGS sequence"/>
</dbReference>
<dbReference type="EMBL" id="BRXU01000048">
    <property type="protein sequence ID" value="GLC61602.1"/>
    <property type="molecule type" value="Genomic_DNA"/>
</dbReference>
<proteinExistence type="predicted"/>
<dbReference type="FunFam" id="3.10.110.10:FF:000056">
    <property type="entry name" value="ubiquitin-conjugating enzyme E2 32"/>
    <property type="match status" value="1"/>
</dbReference>
<reference evidence="3 4" key="1">
    <citation type="journal article" date="2023" name="Commun. Biol.">
        <title>Reorganization of the ancestral sex-determining regions during the evolution of trioecy in Pleodorina starrii.</title>
        <authorList>
            <person name="Takahashi K."/>
            <person name="Suzuki S."/>
            <person name="Kawai-Toyooka H."/>
            <person name="Yamamoto K."/>
            <person name="Hamaji T."/>
            <person name="Ootsuki R."/>
            <person name="Yamaguchi H."/>
            <person name="Kawachi M."/>
            <person name="Higashiyama T."/>
            <person name="Nozaki H."/>
        </authorList>
    </citation>
    <scope>NUCLEOTIDE SEQUENCE [LARGE SCALE GENOMIC DNA]</scope>
    <source>
        <strain evidence="3 4">NIES-4479</strain>
    </source>
</reference>
<accession>A0A9W6F9P4</accession>
<dbReference type="AlphaFoldDB" id="A0A9W6F9P4"/>
<name>A0A9W6F9P4_9CHLO</name>
<feature type="region of interest" description="Disordered" evidence="1">
    <location>
        <begin position="184"/>
        <end position="338"/>
    </location>
</feature>
<dbReference type="InterPro" id="IPR050113">
    <property type="entry name" value="Ub_conjugating_enzyme"/>
</dbReference>
<protein>
    <recommendedName>
        <fullName evidence="2">UBC core domain-containing protein</fullName>
    </recommendedName>
</protein>
<evidence type="ECO:0000259" key="2">
    <source>
        <dbReference type="PROSITE" id="PS50127"/>
    </source>
</evidence>
<gene>
    <name evidence="3" type="primary">PLEST009968</name>
    <name evidence="3" type="ORF">PLESTB_001781500</name>
</gene>